<feature type="region of interest" description="Disordered" evidence="1">
    <location>
        <begin position="101"/>
        <end position="150"/>
    </location>
</feature>
<dbReference type="AlphaFoldDB" id="K5VIV4"/>
<dbReference type="KEGG" id="pco:PHACADRAFT_187785"/>
<evidence type="ECO:0000256" key="1">
    <source>
        <dbReference type="SAM" id="MobiDB-lite"/>
    </source>
</evidence>
<protein>
    <submittedName>
        <fullName evidence="2">Uncharacterized protein</fullName>
    </submittedName>
</protein>
<dbReference type="InParanoid" id="K5VIV4"/>
<name>K5VIV4_PHACS</name>
<feature type="compositionally biased region" description="Basic and acidic residues" evidence="1">
    <location>
        <begin position="275"/>
        <end position="286"/>
    </location>
</feature>
<dbReference type="HOGENOM" id="CLU_637940_0_0_1"/>
<evidence type="ECO:0000313" key="3">
    <source>
        <dbReference type="Proteomes" id="UP000008370"/>
    </source>
</evidence>
<dbReference type="RefSeq" id="XP_007400374.1">
    <property type="nucleotide sequence ID" value="XM_007400312.1"/>
</dbReference>
<dbReference type="GeneID" id="18910453"/>
<organism evidence="2 3">
    <name type="scientific">Phanerochaete carnosa (strain HHB-10118-sp)</name>
    <name type="common">White-rot fungus</name>
    <name type="synonym">Peniophora carnosa</name>
    <dbReference type="NCBI Taxonomy" id="650164"/>
    <lineage>
        <taxon>Eukaryota</taxon>
        <taxon>Fungi</taxon>
        <taxon>Dikarya</taxon>
        <taxon>Basidiomycota</taxon>
        <taxon>Agaricomycotina</taxon>
        <taxon>Agaricomycetes</taxon>
        <taxon>Polyporales</taxon>
        <taxon>Phanerochaetaceae</taxon>
        <taxon>Phanerochaete</taxon>
    </lineage>
</organism>
<reference evidence="2 3" key="1">
    <citation type="journal article" date="2012" name="BMC Genomics">
        <title>Comparative genomics of the white-rot fungi, Phanerochaete carnosa and P. chrysosporium, to elucidate the genetic basis of the distinct wood types they colonize.</title>
        <authorList>
            <person name="Suzuki H."/>
            <person name="MacDonald J."/>
            <person name="Syed K."/>
            <person name="Salamov A."/>
            <person name="Hori C."/>
            <person name="Aerts A."/>
            <person name="Henrissat B."/>
            <person name="Wiebenga A."/>
            <person name="vanKuyk P.A."/>
            <person name="Barry K."/>
            <person name="Lindquist E."/>
            <person name="LaButti K."/>
            <person name="Lapidus A."/>
            <person name="Lucas S."/>
            <person name="Coutinho P."/>
            <person name="Gong Y."/>
            <person name="Samejima M."/>
            <person name="Mahadevan R."/>
            <person name="Abou-Zaid M."/>
            <person name="de Vries R.P."/>
            <person name="Igarashi K."/>
            <person name="Yadav J.S."/>
            <person name="Grigoriev I.V."/>
            <person name="Master E.R."/>
        </authorList>
    </citation>
    <scope>NUCLEOTIDE SEQUENCE [LARGE SCALE GENOMIC DNA]</scope>
    <source>
        <strain evidence="2 3">HHB-10118-sp</strain>
    </source>
</reference>
<dbReference type="Proteomes" id="UP000008370">
    <property type="component" value="Unassembled WGS sequence"/>
</dbReference>
<gene>
    <name evidence="2" type="ORF">PHACADRAFT_187785</name>
</gene>
<feature type="compositionally biased region" description="Basic residues" evidence="1">
    <location>
        <begin position="133"/>
        <end position="145"/>
    </location>
</feature>
<feature type="region of interest" description="Disordered" evidence="1">
    <location>
        <begin position="1"/>
        <end position="51"/>
    </location>
</feature>
<feature type="compositionally biased region" description="Low complexity" evidence="1">
    <location>
        <begin position="364"/>
        <end position="373"/>
    </location>
</feature>
<dbReference type="EMBL" id="JH930477">
    <property type="protein sequence ID" value="EKM51223.1"/>
    <property type="molecule type" value="Genomic_DNA"/>
</dbReference>
<keyword evidence="3" id="KW-1185">Reference proteome</keyword>
<feature type="compositionally biased region" description="Pro residues" evidence="1">
    <location>
        <begin position="351"/>
        <end position="363"/>
    </location>
</feature>
<proteinExistence type="predicted"/>
<feature type="compositionally biased region" description="Low complexity" evidence="1">
    <location>
        <begin position="34"/>
        <end position="51"/>
    </location>
</feature>
<evidence type="ECO:0000313" key="2">
    <source>
        <dbReference type="EMBL" id="EKM51223.1"/>
    </source>
</evidence>
<sequence length="430" mass="44063">MGATQMPGPKIKSGPAAATTKDRPSAPSLKKKTATSASKTDETTSSAAAAKLPLRTELANVDIIHRDGAVPIALRASTARQAAADRASAAFANGKLTGWLPPSALSFSGEPQWSGRGKAERWHGDGVQQRPARPARNRKGGKKPNTRTSSLSGLGCMLLFLSGHRFLEDATGQAASPSDVQAPSKPVRFVTYTPPSNAPTVKPKVKPLAAAAEDPTTIASHSAAERPTKANRGQKRKSDERGAPTRGGASKRDLTGVPAVVATPRAGRSSTATDTARDTSEGRQEARLSPSSAPVVAVQARKQTKTKPKAAAASAPTVSLGVRDTDPALAHPIVQNATPPPVLPSSTPMPALNPTPAPAPAPASGPAIAADAPRPAGVPADSDSDSDPLASASLDWLDALLAHADALLAQATATPDSSYPPQPWRASAMR</sequence>
<feature type="compositionally biased region" description="Low complexity" evidence="1">
    <location>
        <begin position="198"/>
        <end position="212"/>
    </location>
</feature>
<feature type="region of interest" description="Disordered" evidence="1">
    <location>
        <begin position="172"/>
        <end position="390"/>
    </location>
</feature>
<accession>K5VIV4</accession>